<feature type="compositionally biased region" description="Basic and acidic residues" evidence="1">
    <location>
        <begin position="55"/>
        <end position="74"/>
    </location>
</feature>
<keyword evidence="4" id="KW-1185">Reference proteome</keyword>
<evidence type="ECO:0000256" key="1">
    <source>
        <dbReference type="SAM" id="MobiDB-lite"/>
    </source>
</evidence>
<sequence length="74" mass="8245">MKVLSVLALSLILLQIVSTRPVPASRIFGSSHTDNLMGKSFDLYHQTTEVDVDYVDPHPHPPRSSDDPPPPRRV</sequence>
<evidence type="ECO:0000256" key="2">
    <source>
        <dbReference type="SAM" id="SignalP"/>
    </source>
</evidence>
<name>A0AAV1CPX3_OLDCO</name>
<keyword evidence="2" id="KW-0732">Signal</keyword>
<reference evidence="3" key="1">
    <citation type="submission" date="2023-03" db="EMBL/GenBank/DDBJ databases">
        <authorList>
            <person name="Julca I."/>
        </authorList>
    </citation>
    <scope>NUCLEOTIDE SEQUENCE</scope>
</reference>
<dbReference type="EMBL" id="OX459119">
    <property type="protein sequence ID" value="CAI9097080.1"/>
    <property type="molecule type" value="Genomic_DNA"/>
</dbReference>
<organism evidence="3 4">
    <name type="scientific">Oldenlandia corymbosa var. corymbosa</name>
    <dbReference type="NCBI Taxonomy" id="529605"/>
    <lineage>
        <taxon>Eukaryota</taxon>
        <taxon>Viridiplantae</taxon>
        <taxon>Streptophyta</taxon>
        <taxon>Embryophyta</taxon>
        <taxon>Tracheophyta</taxon>
        <taxon>Spermatophyta</taxon>
        <taxon>Magnoliopsida</taxon>
        <taxon>eudicotyledons</taxon>
        <taxon>Gunneridae</taxon>
        <taxon>Pentapetalae</taxon>
        <taxon>asterids</taxon>
        <taxon>lamiids</taxon>
        <taxon>Gentianales</taxon>
        <taxon>Rubiaceae</taxon>
        <taxon>Rubioideae</taxon>
        <taxon>Spermacoceae</taxon>
        <taxon>Hedyotis-Oldenlandia complex</taxon>
        <taxon>Oldenlandia</taxon>
    </lineage>
</organism>
<gene>
    <name evidence="3" type="ORF">OLC1_LOCUS7670</name>
</gene>
<proteinExistence type="predicted"/>
<feature type="signal peptide" evidence="2">
    <location>
        <begin position="1"/>
        <end position="19"/>
    </location>
</feature>
<accession>A0AAV1CPX3</accession>
<feature type="chain" id="PRO_5043550156" evidence="2">
    <location>
        <begin position="20"/>
        <end position="74"/>
    </location>
</feature>
<evidence type="ECO:0000313" key="3">
    <source>
        <dbReference type="EMBL" id="CAI9097080.1"/>
    </source>
</evidence>
<dbReference type="Proteomes" id="UP001161247">
    <property type="component" value="Chromosome 2"/>
</dbReference>
<evidence type="ECO:0000313" key="4">
    <source>
        <dbReference type="Proteomes" id="UP001161247"/>
    </source>
</evidence>
<dbReference type="AlphaFoldDB" id="A0AAV1CPX3"/>
<feature type="region of interest" description="Disordered" evidence="1">
    <location>
        <begin position="53"/>
        <end position="74"/>
    </location>
</feature>
<protein>
    <submittedName>
        <fullName evidence="3">OLC1v1033385C1</fullName>
    </submittedName>
</protein>